<dbReference type="InterPro" id="IPR000210">
    <property type="entry name" value="BTB/POZ_dom"/>
</dbReference>
<feature type="region of interest" description="Disordered" evidence="1">
    <location>
        <begin position="1"/>
        <end position="33"/>
    </location>
</feature>
<dbReference type="PROSITE" id="PS50097">
    <property type="entry name" value="BTB"/>
    <property type="match status" value="1"/>
</dbReference>
<dbReference type="Gene3D" id="3.30.710.10">
    <property type="entry name" value="Potassium Channel Kv1.1, Chain A"/>
    <property type="match status" value="1"/>
</dbReference>
<reference evidence="3 4" key="1">
    <citation type="submission" date="2015-04" db="EMBL/GenBank/DDBJ databases">
        <title>Complete genome sequence of Schizopora paradoxa KUC8140, a cosmopolitan wood degrader in East Asia.</title>
        <authorList>
            <consortium name="DOE Joint Genome Institute"/>
            <person name="Min B."/>
            <person name="Park H."/>
            <person name="Jang Y."/>
            <person name="Kim J.-J."/>
            <person name="Kim K.H."/>
            <person name="Pangilinan J."/>
            <person name="Lipzen A."/>
            <person name="Riley R."/>
            <person name="Grigoriev I.V."/>
            <person name="Spatafora J.W."/>
            <person name="Choi I.-G."/>
        </authorList>
    </citation>
    <scope>NUCLEOTIDE SEQUENCE [LARGE SCALE GENOMIC DNA]</scope>
    <source>
        <strain evidence="3 4">KUC8140</strain>
    </source>
</reference>
<evidence type="ECO:0000313" key="4">
    <source>
        <dbReference type="Proteomes" id="UP000053477"/>
    </source>
</evidence>
<evidence type="ECO:0000259" key="2">
    <source>
        <dbReference type="PROSITE" id="PS50097"/>
    </source>
</evidence>
<proteinExistence type="predicted"/>
<dbReference type="InParanoid" id="A0A0H2R5T4"/>
<feature type="domain" description="BTB" evidence="2">
    <location>
        <begin position="39"/>
        <end position="114"/>
    </location>
</feature>
<dbReference type="SUPFAM" id="SSF54695">
    <property type="entry name" value="POZ domain"/>
    <property type="match status" value="1"/>
</dbReference>
<keyword evidence="4" id="KW-1185">Reference proteome</keyword>
<dbReference type="EMBL" id="KQ086153">
    <property type="protein sequence ID" value="KLO07209.1"/>
    <property type="molecule type" value="Genomic_DNA"/>
</dbReference>
<dbReference type="InterPro" id="IPR011333">
    <property type="entry name" value="SKP1/BTB/POZ_sf"/>
</dbReference>
<feature type="compositionally biased region" description="Basic residues" evidence="1">
    <location>
        <begin position="1"/>
        <end position="10"/>
    </location>
</feature>
<organism evidence="3 4">
    <name type="scientific">Schizopora paradoxa</name>
    <dbReference type="NCBI Taxonomy" id="27342"/>
    <lineage>
        <taxon>Eukaryota</taxon>
        <taxon>Fungi</taxon>
        <taxon>Dikarya</taxon>
        <taxon>Basidiomycota</taxon>
        <taxon>Agaricomycotina</taxon>
        <taxon>Agaricomycetes</taxon>
        <taxon>Hymenochaetales</taxon>
        <taxon>Schizoporaceae</taxon>
        <taxon>Schizopora</taxon>
    </lineage>
</organism>
<dbReference type="Proteomes" id="UP000053477">
    <property type="component" value="Unassembled WGS sequence"/>
</dbReference>
<evidence type="ECO:0000256" key="1">
    <source>
        <dbReference type="SAM" id="MobiDB-lite"/>
    </source>
</evidence>
<dbReference type="AlphaFoldDB" id="A0A0H2R5T4"/>
<sequence>MPPKRRRLNERRKAGDEGEEQLEGTPTTQSRPHDELWFSDGSIVLATDVHLYRVHKSMLAKYSKVLRDLFEIPTGDAEMESWEGVPIVRMVGDSDGEVYMLLKALYGVNLQVPALHVLTLSEVTSLLSISSKYDCKVMRADVIQRLESIFPNNLEKMWAAKLLWESFLPSHAFELLAVAHRCEALLILPTLFYLCARFPLEKSIGAVQALPQDVQKNFLLGRDWLLECSHRLRGRFLQSTKIGGLNHVNQICRSPECLEKIRAQLSVKPFALIFDVPDRGVLVGLDMNQSEICGDCAKKHVNTIRNLKKLHWDELPVKFTSNSWEELRKKAISTATP</sequence>
<accession>A0A0H2R5T4</accession>
<evidence type="ECO:0000313" key="3">
    <source>
        <dbReference type="EMBL" id="KLO07209.1"/>
    </source>
</evidence>
<name>A0A0H2R5T4_9AGAM</name>
<protein>
    <recommendedName>
        <fullName evidence="2">BTB domain-containing protein</fullName>
    </recommendedName>
</protein>
<dbReference type="OrthoDB" id="3027208at2759"/>
<gene>
    <name evidence="3" type="ORF">SCHPADRAFT_1001823</name>
</gene>